<keyword evidence="2" id="KW-0472">Membrane</keyword>
<keyword evidence="2" id="KW-0812">Transmembrane</keyword>
<dbReference type="AlphaFoldDB" id="A0P4T1"/>
<accession>A0P4T1</accession>
<feature type="transmembrane region" description="Helical" evidence="2">
    <location>
        <begin position="21"/>
        <end position="45"/>
    </location>
</feature>
<evidence type="ECO:0000313" key="3">
    <source>
        <dbReference type="EMBL" id="EAV46541.1"/>
    </source>
</evidence>
<gene>
    <name evidence="3" type="primary">argC</name>
    <name evidence="3" type="ORF">MB2181_00670</name>
</gene>
<keyword evidence="2" id="KW-1133">Transmembrane helix</keyword>
<organism evidence="3 4">
    <name type="scientific">Methylophilales bacterium HTCC2181</name>
    <dbReference type="NCBI Taxonomy" id="383631"/>
    <lineage>
        <taxon>Bacteria</taxon>
        <taxon>Pseudomonadati</taxon>
        <taxon>Pseudomonadota</taxon>
        <taxon>Betaproteobacteria</taxon>
        <taxon>Nitrosomonadales</taxon>
        <taxon>OM43 clade</taxon>
    </lineage>
</organism>
<dbReference type="EC" id="1.2.1.38" evidence="3"/>
<evidence type="ECO:0000313" key="4">
    <source>
        <dbReference type="Proteomes" id="UP000054262"/>
    </source>
</evidence>
<comment type="caution">
    <text evidence="3">The sequence shown here is derived from an EMBL/GenBank/DDBJ whole genome shotgun (WGS) entry which is preliminary data.</text>
</comment>
<sequence length="118" mass="13416">MISKKRKQRITKSKARIKLGSSWLAYVGITAIALSIGFGLGYRLFDGGGATSFLMEIVELDSRNKKLEKDLVNKDLDMKVRTVTYDKIADELAATKKENNELKEEILFYEKIVGKRKK</sequence>
<protein>
    <submittedName>
        <fullName evidence="3">N-acetyl-gamma-glutamyl-phosphate reductase</fullName>
        <ecNumber evidence="3">1.2.1.38</ecNumber>
    </submittedName>
</protein>
<feature type="coiled-coil region" evidence="1">
    <location>
        <begin position="85"/>
        <end position="112"/>
    </location>
</feature>
<dbReference type="EMBL" id="AAUX01000001">
    <property type="protein sequence ID" value="EAV46541.1"/>
    <property type="molecule type" value="Genomic_DNA"/>
</dbReference>
<keyword evidence="3" id="KW-0560">Oxidoreductase</keyword>
<reference evidence="3 4" key="1">
    <citation type="submission" date="2006-11" db="EMBL/GenBank/DDBJ databases">
        <authorList>
            <person name="Giovannoni S."/>
            <person name="Vergin K."/>
            <person name="Ferriera S."/>
            <person name="Johnson J."/>
            <person name="Kravitz S."/>
            <person name="Beeson K."/>
            <person name="Sutton G."/>
            <person name="Rogers Y.-H."/>
            <person name="Friedman R."/>
            <person name="Frazier M."/>
            <person name="Venter J.C."/>
        </authorList>
    </citation>
    <scope>NUCLEOTIDE SEQUENCE [LARGE SCALE GENOMIC DNA]</scope>
    <source>
        <strain evidence="3 4">HTCC2181</strain>
    </source>
</reference>
<dbReference type="GO" id="GO:0003942">
    <property type="term" value="F:N-acetyl-gamma-glutamyl-phosphate reductase activity"/>
    <property type="evidence" value="ECO:0007669"/>
    <property type="project" value="UniProtKB-EC"/>
</dbReference>
<name>A0P4T1_9PROT</name>
<dbReference type="Proteomes" id="UP000054262">
    <property type="component" value="Unassembled WGS sequence"/>
</dbReference>
<keyword evidence="1" id="KW-0175">Coiled coil</keyword>
<keyword evidence="4" id="KW-1185">Reference proteome</keyword>
<evidence type="ECO:0000256" key="1">
    <source>
        <dbReference type="SAM" id="Coils"/>
    </source>
</evidence>
<evidence type="ECO:0000256" key="2">
    <source>
        <dbReference type="SAM" id="Phobius"/>
    </source>
</evidence>
<proteinExistence type="predicted"/>